<dbReference type="PROSITE" id="PS50930">
    <property type="entry name" value="HTH_LYTTR"/>
    <property type="match status" value="1"/>
</dbReference>
<dbReference type="GO" id="GO:0000156">
    <property type="term" value="F:phosphorelay response regulator activity"/>
    <property type="evidence" value="ECO:0007669"/>
    <property type="project" value="InterPro"/>
</dbReference>
<dbReference type="GO" id="GO:0003677">
    <property type="term" value="F:DNA binding"/>
    <property type="evidence" value="ECO:0007669"/>
    <property type="project" value="UniProtKB-KW"/>
</dbReference>
<evidence type="ECO:0000313" key="5">
    <source>
        <dbReference type="Proteomes" id="UP000530060"/>
    </source>
</evidence>
<feature type="modified residue" description="4-aspartylphosphate" evidence="1">
    <location>
        <position position="54"/>
    </location>
</feature>
<dbReference type="SMART" id="SM00850">
    <property type="entry name" value="LytTR"/>
    <property type="match status" value="1"/>
</dbReference>
<keyword evidence="4" id="KW-0238">DNA-binding</keyword>
<comment type="caution">
    <text evidence="4">The sequence shown here is derived from an EMBL/GenBank/DDBJ whole genome shotgun (WGS) entry which is preliminary data.</text>
</comment>
<keyword evidence="1" id="KW-0597">Phosphoprotein</keyword>
<dbReference type="InterPro" id="IPR046947">
    <property type="entry name" value="LytR-like"/>
</dbReference>
<dbReference type="PANTHER" id="PTHR37299">
    <property type="entry name" value="TRANSCRIPTIONAL REGULATOR-RELATED"/>
    <property type="match status" value="1"/>
</dbReference>
<dbReference type="PROSITE" id="PS50110">
    <property type="entry name" value="RESPONSE_REGULATORY"/>
    <property type="match status" value="1"/>
</dbReference>
<proteinExistence type="predicted"/>
<gene>
    <name evidence="4" type="ORF">FLAT13_00124</name>
</gene>
<dbReference type="Gene3D" id="2.40.50.1020">
    <property type="entry name" value="LytTr DNA-binding domain"/>
    <property type="match status" value="1"/>
</dbReference>
<evidence type="ECO:0000259" key="2">
    <source>
        <dbReference type="PROSITE" id="PS50110"/>
    </source>
</evidence>
<feature type="domain" description="Response regulatory" evidence="2">
    <location>
        <begin position="3"/>
        <end position="114"/>
    </location>
</feature>
<evidence type="ECO:0000313" key="4">
    <source>
        <dbReference type="EMBL" id="CAD0000634.1"/>
    </source>
</evidence>
<dbReference type="SMART" id="SM00448">
    <property type="entry name" value="REC"/>
    <property type="match status" value="1"/>
</dbReference>
<dbReference type="InterPro" id="IPR001789">
    <property type="entry name" value="Sig_transdc_resp-reg_receiver"/>
</dbReference>
<keyword evidence="5" id="KW-1185">Reference proteome</keyword>
<dbReference type="RefSeq" id="WP_078228875.1">
    <property type="nucleotide sequence ID" value="NZ_CAIJDP010000045.1"/>
</dbReference>
<dbReference type="Pfam" id="PF00072">
    <property type="entry name" value="Response_reg"/>
    <property type="match status" value="1"/>
</dbReference>
<evidence type="ECO:0000256" key="1">
    <source>
        <dbReference type="PROSITE-ProRule" id="PRU00169"/>
    </source>
</evidence>
<accession>A0A6V6YMU1</accession>
<dbReference type="InterPro" id="IPR011006">
    <property type="entry name" value="CheY-like_superfamily"/>
</dbReference>
<sequence length="230" mass="26877">MIKTIALDDEPLALEILQNLCSDIAYIDLQKTFTKSEEAFKYLRKYPVDLLFLDIDMPSISGLDFYKKMQHRTMVIFTTAYSEYAVDGFTLNATDYLLKPISFSRFQQAVEKAFQQWKTQNQNSEQQYLFIRADYSLIKILFTDILFIEGLDDYIKIHIQNQKTVVARMTLKTLIEKLPSPEFIRVHRSFIVPVSKIEKVRNKTIYIKEAEIPVSASYETAFFALFNNNS</sequence>
<dbReference type="PANTHER" id="PTHR37299:SF1">
    <property type="entry name" value="STAGE 0 SPORULATION PROTEIN A HOMOLOG"/>
    <property type="match status" value="1"/>
</dbReference>
<dbReference type="EMBL" id="CAIJDP010000045">
    <property type="protein sequence ID" value="CAD0000634.1"/>
    <property type="molecule type" value="Genomic_DNA"/>
</dbReference>
<dbReference type="Proteomes" id="UP000530060">
    <property type="component" value="Unassembled WGS sequence"/>
</dbReference>
<dbReference type="InterPro" id="IPR007492">
    <property type="entry name" value="LytTR_DNA-bd_dom"/>
</dbReference>
<feature type="domain" description="HTH LytTR-type" evidence="3">
    <location>
        <begin position="136"/>
        <end position="228"/>
    </location>
</feature>
<dbReference type="SUPFAM" id="SSF52172">
    <property type="entry name" value="CheY-like"/>
    <property type="match status" value="1"/>
</dbReference>
<protein>
    <submittedName>
        <fullName evidence="4">DNA-binding response regulator</fullName>
    </submittedName>
</protein>
<dbReference type="AlphaFoldDB" id="A0A6V6YMU1"/>
<dbReference type="Pfam" id="PF04397">
    <property type="entry name" value="LytTR"/>
    <property type="match status" value="1"/>
</dbReference>
<name>A0A6V6YMU1_9FLAO</name>
<reference evidence="4 5" key="1">
    <citation type="submission" date="2020-06" db="EMBL/GenBank/DDBJ databases">
        <authorList>
            <person name="Criscuolo A."/>
        </authorList>
    </citation>
    <scope>NUCLEOTIDE SEQUENCE [LARGE SCALE GENOMIC DNA]</scope>
    <source>
        <strain evidence="5">CIP 111411</strain>
    </source>
</reference>
<dbReference type="Gene3D" id="3.40.50.2300">
    <property type="match status" value="1"/>
</dbReference>
<evidence type="ECO:0000259" key="3">
    <source>
        <dbReference type="PROSITE" id="PS50930"/>
    </source>
</evidence>
<organism evidence="4 5">
    <name type="scientific">Flavobacterium salmonis</name>
    <dbReference type="NCBI Taxonomy" id="2654844"/>
    <lineage>
        <taxon>Bacteria</taxon>
        <taxon>Pseudomonadati</taxon>
        <taxon>Bacteroidota</taxon>
        <taxon>Flavobacteriia</taxon>
        <taxon>Flavobacteriales</taxon>
        <taxon>Flavobacteriaceae</taxon>
        <taxon>Flavobacterium</taxon>
    </lineage>
</organism>